<organism evidence="14 15">
    <name type="scientific">Pseudomonas fluorescens</name>
    <dbReference type="NCBI Taxonomy" id="294"/>
    <lineage>
        <taxon>Bacteria</taxon>
        <taxon>Pseudomonadati</taxon>
        <taxon>Pseudomonadota</taxon>
        <taxon>Gammaproteobacteria</taxon>
        <taxon>Pseudomonadales</taxon>
        <taxon>Pseudomonadaceae</taxon>
        <taxon>Pseudomonas</taxon>
    </lineage>
</organism>
<dbReference type="InterPro" id="IPR023058">
    <property type="entry name" value="PPIase_PpiC_CS"/>
</dbReference>
<evidence type="ECO:0000256" key="3">
    <source>
        <dbReference type="ARBA" id="ARBA00022519"/>
    </source>
</evidence>
<accession>A0A5E7GBY5</accession>
<dbReference type="SUPFAM" id="SSF109998">
    <property type="entry name" value="Triger factor/SurA peptide-binding domain-like"/>
    <property type="match status" value="1"/>
</dbReference>
<feature type="domain" description="PpiC" evidence="13">
    <location>
        <begin position="262"/>
        <end position="361"/>
    </location>
</feature>
<evidence type="ECO:0000256" key="2">
    <source>
        <dbReference type="ARBA" id="ARBA00022475"/>
    </source>
</evidence>
<gene>
    <name evidence="14" type="primary">ppiD</name>
    <name evidence="14" type="ORF">PS847_00193</name>
</gene>
<dbReference type="Pfam" id="PF13624">
    <property type="entry name" value="SurA_N_3"/>
    <property type="match status" value="1"/>
</dbReference>
<dbReference type="RefSeq" id="WP_150634904.1">
    <property type="nucleotide sequence ID" value="NZ_CABVIC010000001.1"/>
</dbReference>
<name>A0A5E7GBY5_PSEFL</name>
<proteinExistence type="inferred from homology"/>
<keyword evidence="7" id="KW-0143">Chaperone</keyword>
<dbReference type="Gene3D" id="3.10.50.40">
    <property type="match status" value="1"/>
</dbReference>
<keyword evidence="11 14" id="KW-0413">Isomerase</keyword>
<comment type="similarity">
    <text evidence="8">Belongs to the PpiD chaperone family.</text>
</comment>
<dbReference type="Gene3D" id="1.10.4030.10">
    <property type="entry name" value="Porin chaperone SurA, peptide-binding domain"/>
    <property type="match status" value="1"/>
</dbReference>
<evidence type="ECO:0000256" key="1">
    <source>
        <dbReference type="ARBA" id="ARBA00004382"/>
    </source>
</evidence>
<keyword evidence="6 12" id="KW-0472">Membrane</keyword>
<dbReference type="GO" id="GO:0003755">
    <property type="term" value="F:peptidyl-prolyl cis-trans isomerase activity"/>
    <property type="evidence" value="ECO:0007669"/>
    <property type="project" value="UniProtKB-KW"/>
</dbReference>
<dbReference type="InterPro" id="IPR046357">
    <property type="entry name" value="PPIase_dom_sf"/>
</dbReference>
<dbReference type="InterPro" id="IPR052029">
    <property type="entry name" value="PpiD_chaperone"/>
</dbReference>
<evidence type="ECO:0000259" key="13">
    <source>
        <dbReference type="PROSITE" id="PS50198"/>
    </source>
</evidence>
<evidence type="ECO:0000256" key="5">
    <source>
        <dbReference type="ARBA" id="ARBA00022989"/>
    </source>
</evidence>
<dbReference type="InterPro" id="IPR000297">
    <property type="entry name" value="PPIase_PpiC"/>
</dbReference>
<feature type="transmembrane region" description="Helical" evidence="12">
    <location>
        <begin position="12"/>
        <end position="34"/>
    </location>
</feature>
<reference evidence="14 15" key="1">
    <citation type="submission" date="2019-09" db="EMBL/GenBank/DDBJ databases">
        <authorList>
            <person name="Chandra G."/>
            <person name="Truman W A."/>
        </authorList>
    </citation>
    <scope>NUCLEOTIDE SEQUENCE [LARGE SCALE GENOMIC DNA]</scope>
    <source>
        <strain evidence="14">PS847</strain>
    </source>
</reference>
<protein>
    <recommendedName>
        <fullName evidence="9">Periplasmic chaperone PpiD</fullName>
    </recommendedName>
    <alternativeName>
        <fullName evidence="10">Periplasmic folding chaperone</fullName>
    </alternativeName>
</protein>
<sequence>MLQNIRDNSQGWIAKTIIGVIVALMALTGFDAIFQATTHKNEAAKVNGDEISQNELSQAVDMQRRQLMQQLGKDFDASLLDEKMLRESALKGLIDRKLLLQGAEQAKFSFSEAALDQVILQTPEFQVDGKFSSERFDQVIRQLGYSRMQFRQMLAQEMLIGQLRAGVAGSGFVTDAEVLAFARLEKQTRDFATLNVKADPAAVKLTDDEVKAYYDEHAKEFMTPDQVIIDYVELKKSSFFDQVAVKDEDLEAAYQKEIANLSEQRRAAHILIEVNDKTTEAQAKAKIDEVQARLAKGEKFEALAKEFSQDPGSANNGGDLGYAGPGVYDPAFEKALYSLSKDQVSEPIRTDFGYHLIKLLGVEAPEVPTLASLKDKLTRELKAAQVEQRFVEATKQLEDSAFEASDLAQPAADLKLTVHTSKPFGREGGEGVAANRAVVTAAFSPEVIDEGANSTAIELDPETVIVLRAKEHLKPAQLPLESVSAAIRTQLTKEHASAEAKTRAEKLIADLRDGKAPLDKAIDGQNWKITEAATRGQEGVDPAVLQALFRMPKPAAKDKPTFSSVTLPDGSLMIVRLNGVNEAAAPTEEEKAQYRRFLASREGQQDFAAYRKQLEAEAKIERF</sequence>
<keyword evidence="5 12" id="KW-1133">Transmembrane helix</keyword>
<dbReference type="SUPFAM" id="SSF54534">
    <property type="entry name" value="FKBP-like"/>
    <property type="match status" value="1"/>
</dbReference>
<dbReference type="AlphaFoldDB" id="A0A5E7GBY5"/>
<evidence type="ECO:0000313" key="15">
    <source>
        <dbReference type="Proteomes" id="UP000326067"/>
    </source>
</evidence>
<keyword evidence="2" id="KW-1003">Cell membrane</keyword>
<dbReference type="Pfam" id="PF00639">
    <property type="entry name" value="Rotamase"/>
    <property type="match status" value="1"/>
</dbReference>
<keyword evidence="4 12" id="KW-0812">Transmembrane</keyword>
<evidence type="ECO:0000256" key="10">
    <source>
        <dbReference type="ARBA" id="ARBA00042775"/>
    </source>
</evidence>
<keyword evidence="11" id="KW-0697">Rotamase</keyword>
<comment type="subcellular location">
    <subcellularLocation>
        <location evidence="1">Cell inner membrane</location>
        <topology evidence="1">Single-pass type II membrane protein</topology>
        <orientation evidence="1">Periplasmic side</orientation>
    </subcellularLocation>
</comment>
<dbReference type="InterPro" id="IPR027304">
    <property type="entry name" value="Trigger_fact/SurA_dom_sf"/>
</dbReference>
<evidence type="ECO:0000256" key="8">
    <source>
        <dbReference type="ARBA" id="ARBA00038408"/>
    </source>
</evidence>
<dbReference type="EMBL" id="CABVIC010000001">
    <property type="protein sequence ID" value="VVO49271.1"/>
    <property type="molecule type" value="Genomic_DNA"/>
</dbReference>
<keyword evidence="3" id="KW-0997">Cell inner membrane</keyword>
<evidence type="ECO:0000256" key="4">
    <source>
        <dbReference type="ARBA" id="ARBA00022692"/>
    </source>
</evidence>
<dbReference type="GO" id="GO:0005886">
    <property type="term" value="C:plasma membrane"/>
    <property type="evidence" value="ECO:0007669"/>
    <property type="project" value="UniProtKB-SubCell"/>
</dbReference>
<dbReference type="PANTHER" id="PTHR47529:SF1">
    <property type="entry name" value="PERIPLASMIC CHAPERONE PPID"/>
    <property type="match status" value="1"/>
</dbReference>
<dbReference type="PROSITE" id="PS50198">
    <property type="entry name" value="PPIC_PPIASE_2"/>
    <property type="match status" value="1"/>
</dbReference>
<dbReference type="Proteomes" id="UP000326067">
    <property type="component" value="Unassembled WGS sequence"/>
</dbReference>
<evidence type="ECO:0000256" key="7">
    <source>
        <dbReference type="ARBA" id="ARBA00023186"/>
    </source>
</evidence>
<evidence type="ECO:0000313" key="14">
    <source>
        <dbReference type="EMBL" id="VVO49271.1"/>
    </source>
</evidence>
<dbReference type="PROSITE" id="PS01096">
    <property type="entry name" value="PPIC_PPIASE_1"/>
    <property type="match status" value="1"/>
</dbReference>
<evidence type="ECO:0000256" key="6">
    <source>
        <dbReference type="ARBA" id="ARBA00023136"/>
    </source>
</evidence>
<evidence type="ECO:0000256" key="12">
    <source>
        <dbReference type="SAM" id="Phobius"/>
    </source>
</evidence>
<dbReference type="PANTHER" id="PTHR47529">
    <property type="entry name" value="PEPTIDYL-PROLYL CIS-TRANS ISOMERASE D"/>
    <property type="match status" value="1"/>
</dbReference>
<evidence type="ECO:0000256" key="11">
    <source>
        <dbReference type="PROSITE-ProRule" id="PRU00278"/>
    </source>
</evidence>
<evidence type="ECO:0000256" key="9">
    <source>
        <dbReference type="ARBA" id="ARBA00040743"/>
    </source>
</evidence>